<feature type="domain" description="Peptidase M20 dimerisation" evidence="2">
    <location>
        <begin position="185"/>
        <end position="277"/>
    </location>
</feature>
<gene>
    <name evidence="3" type="ORF">ABXR19_00920</name>
</gene>
<evidence type="ECO:0000256" key="1">
    <source>
        <dbReference type="ARBA" id="ARBA00022801"/>
    </source>
</evidence>
<accession>A0ABV2TFM9</accession>
<dbReference type="RefSeq" id="WP_354599189.1">
    <property type="nucleotide sequence ID" value="NZ_JBEWZI010000001.1"/>
</dbReference>
<keyword evidence="1" id="KW-0378">Hydrolase</keyword>
<organism evidence="3 4">
    <name type="scientific">Uliginosibacterium flavum</name>
    <dbReference type="NCBI Taxonomy" id="1396831"/>
    <lineage>
        <taxon>Bacteria</taxon>
        <taxon>Pseudomonadati</taxon>
        <taxon>Pseudomonadota</taxon>
        <taxon>Betaproteobacteria</taxon>
        <taxon>Rhodocyclales</taxon>
        <taxon>Zoogloeaceae</taxon>
        <taxon>Uliginosibacterium</taxon>
    </lineage>
</organism>
<dbReference type="InterPro" id="IPR002933">
    <property type="entry name" value="Peptidase_M20"/>
</dbReference>
<dbReference type="PIRSF" id="PIRSF005962">
    <property type="entry name" value="Pept_M20D_amidohydro"/>
    <property type="match status" value="1"/>
</dbReference>
<dbReference type="Pfam" id="PF01546">
    <property type="entry name" value="Peptidase_M20"/>
    <property type="match status" value="1"/>
</dbReference>
<dbReference type="SUPFAM" id="SSF53187">
    <property type="entry name" value="Zn-dependent exopeptidases"/>
    <property type="match status" value="1"/>
</dbReference>
<dbReference type="PANTHER" id="PTHR11014:SF63">
    <property type="entry name" value="METALLOPEPTIDASE, PUTATIVE (AFU_ORTHOLOGUE AFUA_6G09600)-RELATED"/>
    <property type="match status" value="1"/>
</dbReference>
<dbReference type="CDD" id="cd05666">
    <property type="entry name" value="M20_Acy1-like"/>
    <property type="match status" value="1"/>
</dbReference>
<dbReference type="Proteomes" id="UP001549691">
    <property type="component" value="Unassembled WGS sequence"/>
</dbReference>
<dbReference type="InterPro" id="IPR011650">
    <property type="entry name" value="Peptidase_M20_dimer"/>
</dbReference>
<dbReference type="InterPro" id="IPR036264">
    <property type="entry name" value="Bact_exopeptidase_dim_dom"/>
</dbReference>
<dbReference type="PANTHER" id="PTHR11014">
    <property type="entry name" value="PEPTIDASE M20 FAMILY MEMBER"/>
    <property type="match status" value="1"/>
</dbReference>
<evidence type="ECO:0000313" key="4">
    <source>
        <dbReference type="Proteomes" id="UP001549691"/>
    </source>
</evidence>
<dbReference type="SUPFAM" id="SSF55031">
    <property type="entry name" value="Bacterial exopeptidase dimerisation domain"/>
    <property type="match status" value="1"/>
</dbReference>
<comment type="caution">
    <text evidence="3">The sequence shown here is derived from an EMBL/GenBank/DDBJ whole genome shotgun (WGS) entry which is preliminary data.</text>
</comment>
<proteinExistence type="predicted"/>
<dbReference type="EMBL" id="JBEWZI010000001">
    <property type="protein sequence ID" value="MET7012730.1"/>
    <property type="molecule type" value="Genomic_DNA"/>
</dbReference>
<dbReference type="NCBIfam" id="TIGR01891">
    <property type="entry name" value="amidohydrolases"/>
    <property type="match status" value="1"/>
</dbReference>
<dbReference type="InterPro" id="IPR017439">
    <property type="entry name" value="Amidohydrolase"/>
</dbReference>
<sequence>MPIIPEIAARQAALTEIRRDIHAFPELAFEEARTAELVASQMERWGLEVHRGVGQTGVVGVIYNGDSKRVIGLRADMDALPIEEANQFAHRSRHAGCMHACGHDGHTAMLLGAAEYLAERRNFDGTVVLVFQPAEEGRGGAAAMIADGFFERFPVDAIFGMHNWPGMPAGRFGISPGPVMASADRFDIVVTGHGGHAAMPHLTVDPIVAAAALVTALQTIASRSIDPLDGVVVSVTQFHAGEAYNAIPGEARLCGTTRALRPAVRAATAQRMRQICDGIAAVHGVKVEFTWMDGYPPTVNTLAEAELCRAVAGELAGVEQVDWALRPSMGAEDFSNFLEHRPGCYVWIGNGPGEGGCTLHNKHYDFNDENLTLGASYWVRLVEAALAPEAL</sequence>
<reference evidence="3 4" key="1">
    <citation type="submission" date="2024-07" db="EMBL/GenBank/DDBJ databases">
        <title>Uliginosibacterium flavum JJ3220;KACC:17644.</title>
        <authorList>
            <person name="Kim M.K."/>
        </authorList>
    </citation>
    <scope>NUCLEOTIDE SEQUENCE [LARGE SCALE GENOMIC DNA]</scope>
    <source>
        <strain evidence="3 4">KACC:17644</strain>
    </source>
</reference>
<dbReference type="Gene3D" id="3.40.630.10">
    <property type="entry name" value="Zn peptidases"/>
    <property type="match status" value="1"/>
</dbReference>
<dbReference type="Pfam" id="PF07687">
    <property type="entry name" value="M20_dimer"/>
    <property type="match status" value="1"/>
</dbReference>
<evidence type="ECO:0000313" key="3">
    <source>
        <dbReference type="EMBL" id="MET7012730.1"/>
    </source>
</evidence>
<name>A0ABV2TFM9_9RHOO</name>
<keyword evidence="4" id="KW-1185">Reference proteome</keyword>
<protein>
    <submittedName>
        <fullName evidence="3">M20 aminoacylase family protein</fullName>
    </submittedName>
</protein>
<dbReference type="Gene3D" id="3.30.70.360">
    <property type="match status" value="1"/>
</dbReference>
<evidence type="ECO:0000259" key="2">
    <source>
        <dbReference type="Pfam" id="PF07687"/>
    </source>
</evidence>